<feature type="transmembrane region" description="Helical" evidence="1">
    <location>
        <begin position="52"/>
        <end position="68"/>
    </location>
</feature>
<dbReference type="Proteomes" id="UP000007257">
    <property type="component" value="Chromosome"/>
</dbReference>
<evidence type="ECO:0000313" key="2">
    <source>
        <dbReference type="EMBL" id="ADW72805.1"/>
    </source>
</evidence>
<dbReference type="EMBL" id="CP002505">
    <property type="protein sequence ID" value="ADW72805.1"/>
    <property type="molecule type" value="Genomic_DNA"/>
</dbReference>
<organism evidence="2 3">
    <name type="scientific">Rahnella sp. (strain Y9602)</name>
    <dbReference type="NCBI Taxonomy" id="2703885"/>
    <lineage>
        <taxon>Bacteria</taxon>
        <taxon>Pseudomonadati</taxon>
        <taxon>Pseudomonadota</taxon>
        <taxon>Gammaproteobacteria</taxon>
        <taxon>Enterobacterales</taxon>
        <taxon>Yersiniaceae</taxon>
        <taxon>Rahnella</taxon>
    </lineage>
</organism>
<gene>
    <name evidence="2" type="ordered locus">Rahaq_1182</name>
</gene>
<dbReference type="KEGG" id="rah:Rahaq_1182"/>
<evidence type="ECO:0000256" key="1">
    <source>
        <dbReference type="SAM" id="Phobius"/>
    </source>
</evidence>
<dbReference type="RefSeq" id="WP_013574510.1">
    <property type="nucleotide sequence ID" value="NC_015061.1"/>
</dbReference>
<dbReference type="eggNOG" id="ENOG5033F57">
    <property type="taxonomic scope" value="Bacteria"/>
</dbReference>
<dbReference type="HOGENOM" id="CLU_195950_0_0_6"/>
<keyword evidence="1" id="KW-0472">Membrane</keyword>
<protein>
    <submittedName>
        <fullName evidence="2">Uncharacterized protein</fullName>
    </submittedName>
</protein>
<accession>A0A0H3F9R6</accession>
<dbReference type="AlphaFoldDB" id="A0A0H3F9R6"/>
<reference evidence="3" key="1">
    <citation type="submission" date="2011-01" db="EMBL/GenBank/DDBJ databases">
        <title>Complete sequence of chromosome of Rahnella sp. Y9602.</title>
        <authorList>
            <consortium name="US DOE Joint Genome Institute"/>
            <person name="Lucas S."/>
            <person name="Copeland A."/>
            <person name="Lapidus A."/>
            <person name="Cheng J.-F."/>
            <person name="Goodwin L."/>
            <person name="Pitluck S."/>
            <person name="Lu M."/>
            <person name="Detter J.C."/>
            <person name="Han C."/>
            <person name="Tapia R."/>
            <person name="Land M."/>
            <person name="Hauser L."/>
            <person name="Kyrpides N."/>
            <person name="Ivanova N."/>
            <person name="Ovchinnikova G."/>
            <person name="Pagani I."/>
            <person name="Sobecky P.A."/>
            <person name="Martinez R.J."/>
            <person name="Woyke T."/>
        </authorList>
    </citation>
    <scope>NUCLEOTIDE SEQUENCE [LARGE SCALE GENOMIC DNA]</scope>
    <source>
        <strain evidence="3">Y9602</strain>
    </source>
</reference>
<reference evidence="2 3" key="2">
    <citation type="journal article" date="2012" name="J. Bacteriol.">
        <title>Complete Genome Sequence of Rahnella sp. Strain Y9602, a Gammaproteobacterium Isolate from Metal- and Radionuclide-Contaminated Soil.</title>
        <authorList>
            <person name="Martinez R.J."/>
            <person name="Bruce D."/>
            <person name="Detter C."/>
            <person name="Goodwin L.A."/>
            <person name="Han J."/>
            <person name="Han C.S."/>
            <person name="Held B."/>
            <person name="Land M.L."/>
            <person name="Mikhailova N."/>
            <person name="Nolan M."/>
            <person name="Pennacchio L."/>
            <person name="Pitluck S."/>
            <person name="Tapia R."/>
            <person name="Woyke T."/>
            <person name="Sobecky P.A."/>
        </authorList>
    </citation>
    <scope>NUCLEOTIDE SEQUENCE [LARGE SCALE GENOMIC DNA]</scope>
    <source>
        <strain evidence="2 3">Y9602</strain>
    </source>
</reference>
<name>A0A0H3F9R6_RAHSY</name>
<evidence type="ECO:0000313" key="3">
    <source>
        <dbReference type="Proteomes" id="UP000007257"/>
    </source>
</evidence>
<keyword evidence="1" id="KW-1133">Transmembrane helix</keyword>
<proteinExistence type="predicted"/>
<sequence length="80" mass="9303">MNLFSKNEDITKSAPVVGAKILKIFRDKKINKISIFDIAKELKKNNTIGVRAMYYGLIFLYSVDMIYFEEPYVINNNADY</sequence>
<keyword evidence="1" id="KW-0812">Transmembrane</keyword>